<evidence type="ECO:0000256" key="1">
    <source>
        <dbReference type="PROSITE-ProRule" id="PRU00042"/>
    </source>
</evidence>
<dbReference type="AlphaFoldDB" id="A0A835S4B1"/>
<organism evidence="3 4">
    <name type="scientific">Vanilla planifolia</name>
    <name type="common">Vanilla</name>
    <dbReference type="NCBI Taxonomy" id="51239"/>
    <lineage>
        <taxon>Eukaryota</taxon>
        <taxon>Viridiplantae</taxon>
        <taxon>Streptophyta</taxon>
        <taxon>Embryophyta</taxon>
        <taxon>Tracheophyta</taxon>
        <taxon>Spermatophyta</taxon>
        <taxon>Magnoliopsida</taxon>
        <taxon>Liliopsida</taxon>
        <taxon>Asparagales</taxon>
        <taxon>Orchidaceae</taxon>
        <taxon>Vanilloideae</taxon>
        <taxon>Vanilleae</taxon>
        <taxon>Vanilla</taxon>
    </lineage>
</organism>
<name>A0A835S4B1_VANPL</name>
<comment type="caution">
    <text evidence="3">The sequence shown here is derived from an EMBL/GenBank/DDBJ whole genome shotgun (WGS) entry which is preliminary data.</text>
</comment>
<evidence type="ECO:0000313" key="4">
    <source>
        <dbReference type="Proteomes" id="UP000636800"/>
    </source>
</evidence>
<sequence>MADLRSSFYGLSAHAMCRLSSNPLVRTTIPPLSLNAALPRQTPTKLAARLPYSYLRSLQTHRFTPSSTLLFAPATVAGKRNKAEKEPIVLFLVIHSNRLTIQDPTKTKIYNPGKKKQVCGTNVPDGIYPHQPFPKSLAYRLGAYHHLTVFISFCLGLSVPVSSVMADAVISKGSFHRSQAVEEKSRSWGSLRRFFSCKCQQTVMAARSKQKKNKGHEPYSVSLNSSMPSYSSSPSSFGGSFRGIPLRSLSVCYECHLVVDPARGVSMDPSLRTPTLFSCSDCEESFTKADTLELHQSVAHAVSNLGCEETGRRIVEIIFQSSWLKKQSPLCKIQRILKINNTKKTTNRFEEYRDTVICKARKRGKKQPRCIADGNELLRFHCTSIKCNLGLHGSTSLCHGASRCNVCSIIRDGFKADGFGLIRTMATSGRAHDVYPEAPEEEGDRAMLVCRVLAGRVGKGHETGEEECDSVAGSLGLYSSLDELFVFDTRAILPCFVVIYTSLE</sequence>
<protein>
    <recommendedName>
        <fullName evidence="2">C2H2-type domain-containing protein</fullName>
    </recommendedName>
</protein>
<dbReference type="SUPFAM" id="SSF56399">
    <property type="entry name" value="ADP-ribosylation"/>
    <property type="match status" value="1"/>
</dbReference>
<dbReference type="GO" id="GO:0008270">
    <property type="term" value="F:zinc ion binding"/>
    <property type="evidence" value="ECO:0007669"/>
    <property type="project" value="UniProtKB-KW"/>
</dbReference>
<proteinExistence type="predicted"/>
<dbReference type="PANTHER" id="PTHR31681:SF109">
    <property type="entry name" value="OS11G0169400 PROTEIN"/>
    <property type="match status" value="1"/>
</dbReference>
<dbReference type="EMBL" id="JADCNL010000001">
    <property type="protein sequence ID" value="KAG0499711.1"/>
    <property type="molecule type" value="Genomic_DNA"/>
</dbReference>
<keyword evidence="1" id="KW-0862">Zinc</keyword>
<dbReference type="Gene3D" id="3.90.228.10">
    <property type="match status" value="1"/>
</dbReference>
<evidence type="ECO:0000313" key="3">
    <source>
        <dbReference type="EMBL" id="KAG0499711.1"/>
    </source>
</evidence>
<dbReference type="InterPro" id="IPR013087">
    <property type="entry name" value="Znf_C2H2_type"/>
</dbReference>
<dbReference type="OrthoDB" id="678327at2759"/>
<keyword evidence="4" id="KW-1185">Reference proteome</keyword>
<reference evidence="3 4" key="1">
    <citation type="journal article" date="2020" name="Nat. Food">
        <title>A phased Vanilla planifolia genome enables genetic improvement of flavour and production.</title>
        <authorList>
            <person name="Hasing T."/>
            <person name="Tang H."/>
            <person name="Brym M."/>
            <person name="Khazi F."/>
            <person name="Huang T."/>
            <person name="Chambers A.H."/>
        </authorList>
    </citation>
    <scope>NUCLEOTIDE SEQUENCE [LARGE SCALE GENOMIC DNA]</scope>
    <source>
        <tissue evidence="3">Leaf</tissue>
    </source>
</reference>
<dbReference type="PROSITE" id="PS50157">
    <property type="entry name" value="ZINC_FINGER_C2H2_2"/>
    <property type="match status" value="1"/>
</dbReference>
<gene>
    <name evidence="3" type="ORF">HPP92_004402</name>
</gene>
<dbReference type="PANTHER" id="PTHR31681">
    <property type="entry name" value="C2H2-LIKE ZINC FINGER PROTEIN"/>
    <property type="match status" value="1"/>
</dbReference>
<evidence type="ECO:0000259" key="2">
    <source>
        <dbReference type="PROSITE" id="PS50157"/>
    </source>
</evidence>
<keyword evidence="1" id="KW-0863">Zinc-finger</keyword>
<accession>A0A835S4B1</accession>
<feature type="domain" description="C2H2-type" evidence="2">
    <location>
        <begin position="277"/>
        <end position="305"/>
    </location>
</feature>
<keyword evidence="1" id="KW-0479">Metal-binding</keyword>
<dbReference type="Proteomes" id="UP000636800">
    <property type="component" value="Chromosome 1"/>
</dbReference>
<dbReference type="PROSITE" id="PS00028">
    <property type="entry name" value="ZINC_FINGER_C2H2_1"/>
    <property type="match status" value="1"/>
</dbReference>